<reference evidence="3 4" key="1">
    <citation type="submission" date="2019-09" db="EMBL/GenBank/DDBJ databases">
        <authorList>
            <person name="Chen X.-Y."/>
        </authorList>
    </citation>
    <scope>NUCLEOTIDE SEQUENCE [LARGE SCALE GENOMIC DNA]</scope>
    <source>
        <strain evidence="3 4">NY5</strain>
    </source>
</reference>
<feature type="domain" description="SGNH hydrolase-type esterase" evidence="2">
    <location>
        <begin position="36"/>
        <end position="197"/>
    </location>
</feature>
<dbReference type="GO" id="GO:0004622">
    <property type="term" value="F:phosphatidylcholine lysophospholipase activity"/>
    <property type="evidence" value="ECO:0007669"/>
    <property type="project" value="TreeGrafter"/>
</dbReference>
<gene>
    <name evidence="3" type="ORF">F0M18_19195</name>
</gene>
<feature type="chain" id="PRO_5023091090" evidence="1">
    <location>
        <begin position="29"/>
        <end position="212"/>
    </location>
</feature>
<dbReference type="InterPro" id="IPR051532">
    <property type="entry name" value="Ester_Hydrolysis_Enzymes"/>
</dbReference>
<dbReference type="SUPFAM" id="SSF52266">
    <property type="entry name" value="SGNH hydrolase"/>
    <property type="match status" value="1"/>
</dbReference>
<name>A0A5B0WMG2_9GAMM</name>
<protein>
    <submittedName>
        <fullName evidence="3">Arylesterase</fullName>
    </submittedName>
</protein>
<dbReference type="PANTHER" id="PTHR30383:SF24">
    <property type="entry name" value="THIOESTERASE 1_PROTEASE 1_LYSOPHOSPHOLIPASE L1"/>
    <property type="match status" value="1"/>
</dbReference>
<dbReference type="RefSeq" id="WP_149613083.1">
    <property type="nucleotide sequence ID" value="NZ_VTUX01000011.1"/>
</dbReference>
<feature type="signal peptide" evidence="1">
    <location>
        <begin position="1"/>
        <end position="28"/>
    </location>
</feature>
<evidence type="ECO:0000256" key="1">
    <source>
        <dbReference type="SAM" id="SignalP"/>
    </source>
</evidence>
<dbReference type="CDD" id="cd01822">
    <property type="entry name" value="Lysophospholipase_L1_like"/>
    <property type="match status" value="1"/>
</dbReference>
<dbReference type="Pfam" id="PF13472">
    <property type="entry name" value="Lipase_GDSL_2"/>
    <property type="match status" value="1"/>
</dbReference>
<dbReference type="AlphaFoldDB" id="A0A5B0WMG2"/>
<dbReference type="PANTHER" id="PTHR30383">
    <property type="entry name" value="THIOESTERASE 1/PROTEASE 1/LYSOPHOSPHOLIPASE L1"/>
    <property type="match status" value="1"/>
</dbReference>
<dbReference type="InterPro" id="IPR013830">
    <property type="entry name" value="SGNH_hydro"/>
</dbReference>
<accession>A0A5B0WMG2</accession>
<evidence type="ECO:0000313" key="4">
    <source>
        <dbReference type="Proteomes" id="UP000323708"/>
    </source>
</evidence>
<dbReference type="Gene3D" id="3.40.50.1110">
    <property type="entry name" value="SGNH hydrolase"/>
    <property type="match status" value="1"/>
</dbReference>
<evidence type="ECO:0000259" key="2">
    <source>
        <dbReference type="Pfam" id="PF13472"/>
    </source>
</evidence>
<keyword evidence="4" id="KW-1185">Reference proteome</keyword>
<dbReference type="EMBL" id="VTUX01000011">
    <property type="protein sequence ID" value="KAA1188163.1"/>
    <property type="molecule type" value="Genomic_DNA"/>
</dbReference>
<keyword evidence="1" id="KW-0732">Signal</keyword>
<comment type="caution">
    <text evidence="3">The sequence shown here is derived from an EMBL/GenBank/DDBJ whole genome shotgun (WGS) entry which is preliminary data.</text>
</comment>
<proteinExistence type="predicted"/>
<organism evidence="3 4">
    <name type="scientific">Pseudohalioglobus sediminis</name>
    <dbReference type="NCBI Taxonomy" id="2606449"/>
    <lineage>
        <taxon>Bacteria</taxon>
        <taxon>Pseudomonadati</taxon>
        <taxon>Pseudomonadota</taxon>
        <taxon>Gammaproteobacteria</taxon>
        <taxon>Cellvibrionales</taxon>
        <taxon>Halieaceae</taxon>
        <taxon>Pseudohalioglobus</taxon>
    </lineage>
</organism>
<sequence>MQRFLYHFLRPALALGLLALSLALPAQASAVSKLLVLGDSISAAYGMSLEEGWVAMLERQLAERQPPVAVINASISGETTGGALRRLPGLLAEHQPAVVLIEVGGNDGLRGFPIPSLRQNLTQLSSLAGDAGARVVIVPMEIPPNYGTRYTAGFRDSFAEVASATGGILAPFILDGIATVPELMQEDGIHPRAEAQEAMLLNVLPSIEEALQ</sequence>
<dbReference type="InterPro" id="IPR036514">
    <property type="entry name" value="SGNH_hydro_sf"/>
</dbReference>
<dbReference type="Proteomes" id="UP000323708">
    <property type="component" value="Unassembled WGS sequence"/>
</dbReference>
<evidence type="ECO:0000313" key="3">
    <source>
        <dbReference type="EMBL" id="KAA1188163.1"/>
    </source>
</evidence>